<proteinExistence type="inferred from homology"/>
<evidence type="ECO:0000256" key="4">
    <source>
        <dbReference type="SAM" id="Phobius"/>
    </source>
</evidence>
<evidence type="ECO:0000256" key="2">
    <source>
        <dbReference type="ARBA" id="ARBA00035112"/>
    </source>
</evidence>
<dbReference type="Proteomes" id="UP000053342">
    <property type="component" value="Unassembled WGS sequence"/>
</dbReference>
<dbReference type="GO" id="GO:0016491">
    <property type="term" value="F:oxidoreductase activity"/>
    <property type="evidence" value="ECO:0007669"/>
    <property type="project" value="InterPro"/>
</dbReference>
<dbReference type="Pfam" id="PF00264">
    <property type="entry name" value="Tyrosinase"/>
    <property type="match status" value="2"/>
</dbReference>
<keyword evidence="1" id="KW-0479">Metal-binding</keyword>
<dbReference type="EMBL" id="KN847333">
    <property type="protein sequence ID" value="KIW46628.1"/>
    <property type="molecule type" value="Genomic_DNA"/>
</dbReference>
<dbReference type="InterPro" id="IPR002227">
    <property type="entry name" value="Tyrosinase_Cu-bd"/>
</dbReference>
<evidence type="ECO:0000313" key="7">
    <source>
        <dbReference type="Proteomes" id="UP000053342"/>
    </source>
</evidence>
<feature type="domain" description="Tyrosinase copper-binding" evidence="5">
    <location>
        <begin position="507"/>
        <end position="518"/>
    </location>
</feature>
<dbReference type="GO" id="GO:0046872">
    <property type="term" value="F:metal ion binding"/>
    <property type="evidence" value="ECO:0007669"/>
    <property type="project" value="UniProtKB-KW"/>
</dbReference>
<keyword evidence="4" id="KW-1133">Transmembrane helix</keyword>
<feature type="compositionally biased region" description="Polar residues" evidence="3">
    <location>
        <begin position="294"/>
        <end position="303"/>
    </location>
</feature>
<dbReference type="AlphaFoldDB" id="A0A0D2DTY5"/>
<dbReference type="Pfam" id="PF11807">
    <property type="entry name" value="UstYa"/>
    <property type="match status" value="1"/>
</dbReference>
<dbReference type="OrthoDB" id="6132182at2759"/>
<evidence type="ECO:0000259" key="5">
    <source>
        <dbReference type="PROSITE" id="PS00498"/>
    </source>
</evidence>
<evidence type="ECO:0000256" key="3">
    <source>
        <dbReference type="SAM" id="MobiDB-lite"/>
    </source>
</evidence>
<dbReference type="STRING" id="215243.A0A0D2DTY5"/>
<feature type="region of interest" description="Disordered" evidence="3">
    <location>
        <begin position="289"/>
        <end position="308"/>
    </location>
</feature>
<feature type="transmembrane region" description="Helical" evidence="4">
    <location>
        <begin position="262"/>
        <end position="281"/>
    </location>
</feature>
<dbReference type="VEuPathDB" id="FungiDB:PV06_02289"/>
<dbReference type="InterPro" id="IPR008922">
    <property type="entry name" value="Di-copper_centre_dom_sf"/>
</dbReference>
<protein>
    <recommendedName>
        <fullName evidence="5">Tyrosinase copper-binding domain-containing protein</fullName>
    </recommendedName>
</protein>
<dbReference type="Gene3D" id="1.10.1280.10">
    <property type="entry name" value="Di-copper center containing domain from catechol oxidase"/>
    <property type="match status" value="2"/>
</dbReference>
<dbReference type="InterPro" id="IPR050316">
    <property type="entry name" value="Tyrosinase/Hemocyanin"/>
</dbReference>
<accession>A0A0D2DTY5</accession>
<organism evidence="6 7">
    <name type="scientific">Exophiala oligosperma</name>
    <dbReference type="NCBI Taxonomy" id="215243"/>
    <lineage>
        <taxon>Eukaryota</taxon>
        <taxon>Fungi</taxon>
        <taxon>Dikarya</taxon>
        <taxon>Ascomycota</taxon>
        <taxon>Pezizomycotina</taxon>
        <taxon>Eurotiomycetes</taxon>
        <taxon>Chaetothyriomycetidae</taxon>
        <taxon>Chaetothyriales</taxon>
        <taxon>Herpotrichiellaceae</taxon>
        <taxon>Exophiala</taxon>
    </lineage>
</organism>
<dbReference type="PRINTS" id="PR00092">
    <property type="entry name" value="TYROSINASE"/>
</dbReference>
<gene>
    <name evidence="6" type="ORF">PV06_02289</name>
</gene>
<dbReference type="GeneID" id="27354363"/>
<name>A0A0D2DTY5_9EURO</name>
<dbReference type="PANTHER" id="PTHR11474">
    <property type="entry name" value="TYROSINASE FAMILY MEMBER"/>
    <property type="match status" value="1"/>
</dbReference>
<keyword evidence="4" id="KW-0812">Transmembrane</keyword>
<dbReference type="HOGENOM" id="CLU_462336_0_0_1"/>
<feature type="region of interest" description="Disordered" evidence="3">
    <location>
        <begin position="1"/>
        <end position="25"/>
    </location>
</feature>
<evidence type="ECO:0000256" key="1">
    <source>
        <dbReference type="ARBA" id="ARBA00022723"/>
    </source>
</evidence>
<sequence length="590" mass="68312">MASENYKPLLSGPEDRTSVDGLSDTDLRPLKPKSWSSRLVTLLSRLRPYIIAILSLLLAIHFYLDKRSFHSRCVRELHTPSPILNSGVLDKYSTVNLNGTLNFKEKWAGTPNDARDEQWQSIIKADVWIPVTDDEVKKMGKDPEKVVRVPPQHRDQYGDGAIGVMDFAHQMHCLDLVRKYTYFDYYMEKQDEEAFGNPPHVLRVHIDHCIDMMRQFIMCNADPGIVTHFWVEEQNEQDPGRRDTDLLSPAKRHNDTSSVKKTWVLLSVAFVIFAPAIITSATHLPYPRRGDGSAGSNAVSSGQCEDPSIRREWRDLSDGEKMQYIGAISCLHETPSRLDPEAKLSDDFPWLHFHVGSPNHNTVGFLSWHRWFIHLYEEALRDFCGWNKGLVYWDWSLDWQDPASSPIWDSRIGFGGDGDLSLPPTNMPPNATCVRDGPFSNYQVRNTGWATQPHCLSRGFGRLPPFHNFSGEKLHPDVLNDALAQEDFWDFCHRRRRRPPRCYTTRDPVFYLHHTQIDRLWWMWQQKDPERRLYEYHGPNPSREHKQSDSAALGESFASLDDVLTYEPLSRNITVRDIMSTKTRRLCYRY</sequence>
<keyword evidence="7" id="KW-1185">Reference proteome</keyword>
<dbReference type="GO" id="GO:0043386">
    <property type="term" value="P:mycotoxin biosynthetic process"/>
    <property type="evidence" value="ECO:0007669"/>
    <property type="project" value="InterPro"/>
</dbReference>
<dbReference type="SUPFAM" id="SSF48056">
    <property type="entry name" value="Di-copper centre-containing domain"/>
    <property type="match status" value="1"/>
</dbReference>
<feature type="transmembrane region" description="Helical" evidence="4">
    <location>
        <begin position="46"/>
        <end position="64"/>
    </location>
</feature>
<reference evidence="6 7" key="1">
    <citation type="submission" date="2015-01" db="EMBL/GenBank/DDBJ databases">
        <title>The Genome Sequence of Exophiala oligosperma CBS72588.</title>
        <authorList>
            <consortium name="The Broad Institute Genomics Platform"/>
            <person name="Cuomo C."/>
            <person name="de Hoog S."/>
            <person name="Gorbushina A."/>
            <person name="Stielow B."/>
            <person name="Teixiera M."/>
            <person name="Abouelleil A."/>
            <person name="Chapman S.B."/>
            <person name="Priest M."/>
            <person name="Young S.K."/>
            <person name="Wortman J."/>
            <person name="Nusbaum C."/>
            <person name="Birren B."/>
        </authorList>
    </citation>
    <scope>NUCLEOTIDE SEQUENCE [LARGE SCALE GENOMIC DNA]</scope>
    <source>
        <strain evidence="6 7">CBS 72588</strain>
    </source>
</reference>
<dbReference type="PANTHER" id="PTHR11474:SF127">
    <property type="entry name" value="TYROSINASE COPPER-BINDING DOMAIN-CONTAINING PROTEIN"/>
    <property type="match status" value="1"/>
</dbReference>
<comment type="similarity">
    <text evidence="2">Belongs to the ustYa family.</text>
</comment>
<evidence type="ECO:0000313" key="6">
    <source>
        <dbReference type="EMBL" id="KIW46628.1"/>
    </source>
</evidence>
<keyword evidence="4" id="KW-0472">Membrane</keyword>
<dbReference type="InterPro" id="IPR021765">
    <property type="entry name" value="UstYa-like"/>
</dbReference>
<dbReference type="RefSeq" id="XP_016266844.1">
    <property type="nucleotide sequence ID" value="XM_016402947.1"/>
</dbReference>
<dbReference type="PROSITE" id="PS00498">
    <property type="entry name" value="TYROSINASE_2"/>
    <property type="match status" value="1"/>
</dbReference>